<reference evidence="3 4" key="2">
    <citation type="submission" date="2018-11" db="EMBL/GenBank/DDBJ databases">
        <authorList>
            <consortium name="Pathogen Informatics"/>
        </authorList>
    </citation>
    <scope>NUCLEOTIDE SEQUENCE [LARGE SCALE GENOMIC DNA]</scope>
</reference>
<dbReference type="WBParaSite" id="GPUH_0000517801-mRNA-1">
    <property type="protein sequence ID" value="GPUH_0000517801-mRNA-1"/>
    <property type="gene ID" value="GPUH_0000517801"/>
</dbReference>
<reference evidence="5" key="1">
    <citation type="submission" date="2016-06" db="UniProtKB">
        <authorList>
            <consortium name="WormBaseParasite"/>
        </authorList>
    </citation>
    <scope>IDENTIFICATION</scope>
</reference>
<proteinExistence type="inferred from homology"/>
<evidence type="ECO:0000313" key="5">
    <source>
        <dbReference type="WBParaSite" id="GPUH_0000517801-mRNA-1"/>
    </source>
</evidence>
<keyword evidence="4" id="KW-1185">Reference proteome</keyword>
<evidence type="ECO:0000313" key="4">
    <source>
        <dbReference type="Proteomes" id="UP000271098"/>
    </source>
</evidence>
<sequence length="187" mass="20679">MAKCMTDVDRSVSSENFLIDASMCSGLLVTVPELVKDLALARYGSFAEKFYRKDSSADDASSRLSALNPLDGTVDKPSVHCAVPSWKPYRAKSPPVLSVTLHDASRRKYNSSGGTVENESIDLPEYQGEPDEIARNKCMAAAERLQKPVLVEDTCLCFNAFGGLPGPYIKWFCFCFLQLLDLTSMRY</sequence>
<evidence type="ECO:0000313" key="3">
    <source>
        <dbReference type="EMBL" id="VDK49474.1"/>
    </source>
</evidence>
<dbReference type="Proteomes" id="UP000271098">
    <property type="component" value="Unassembled WGS sequence"/>
</dbReference>
<dbReference type="EMBL" id="UYRT01010611">
    <property type="protein sequence ID" value="VDK49474.1"/>
    <property type="molecule type" value="Genomic_DNA"/>
</dbReference>
<dbReference type="InterPro" id="IPR029001">
    <property type="entry name" value="ITPase-like_fam"/>
</dbReference>
<protein>
    <submittedName>
        <fullName evidence="5">Inosine triphosphate pyrophosphatase</fullName>
    </submittedName>
</protein>
<dbReference type="GO" id="GO:0047429">
    <property type="term" value="F:nucleoside triphosphate diphosphatase activity"/>
    <property type="evidence" value="ECO:0007669"/>
    <property type="project" value="InterPro"/>
</dbReference>
<dbReference type="PANTHER" id="PTHR11067:SF9">
    <property type="entry name" value="INOSINE TRIPHOSPHATE PYROPHOSPHATASE"/>
    <property type="match status" value="1"/>
</dbReference>
<dbReference type="InterPro" id="IPR002637">
    <property type="entry name" value="RdgB/HAM1"/>
</dbReference>
<dbReference type="Pfam" id="PF01725">
    <property type="entry name" value="Ham1p_like"/>
    <property type="match status" value="1"/>
</dbReference>
<evidence type="ECO:0000256" key="2">
    <source>
        <dbReference type="ARBA" id="ARBA00022801"/>
    </source>
</evidence>
<dbReference type="GO" id="GO:0005737">
    <property type="term" value="C:cytoplasm"/>
    <property type="evidence" value="ECO:0007669"/>
    <property type="project" value="TreeGrafter"/>
</dbReference>
<comment type="similarity">
    <text evidence="1">Belongs to the HAM1 NTPase family.</text>
</comment>
<dbReference type="Gene3D" id="3.90.950.10">
    <property type="match status" value="1"/>
</dbReference>
<organism evidence="5">
    <name type="scientific">Gongylonema pulchrum</name>
    <dbReference type="NCBI Taxonomy" id="637853"/>
    <lineage>
        <taxon>Eukaryota</taxon>
        <taxon>Metazoa</taxon>
        <taxon>Ecdysozoa</taxon>
        <taxon>Nematoda</taxon>
        <taxon>Chromadorea</taxon>
        <taxon>Rhabditida</taxon>
        <taxon>Spirurina</taxon>
        <taxon>Spiruromorpha</taxon>
        <taxon>Spiruroidea</taxon>
        <taxon>Gongylonematidae</taxon>
        <taxon>Gongylonema</taxon>
    </lineage>
</organism>
<dbReference type="GO" id="GO:0009143">
    <property type="term" value="P:nucleoside triphosphate catabolic process"/>
    <property type="evidence" value="ECO:0007669"/>
    <property type="project" value="InterPro"/>
</dbReference>
<name>A0A183D8Y0_9BILA</name>
<dbReference type="SUPFAM" id="SSF52972">
    <property type="entry name" value="ITPase-like"/>
    <property type="match status" value="1"/>
</dbReference>
<gene>
    <name evidence="3" type="ORF">GPUH_LOCUS5172</name>
</gene>
<dbReference type="OrthoDB" id="6288734at2759"/>
<accession>A0A183D8Y0</accession>
<dbReference type="AlphaFoldDB" id="A0A183D8Y0"/>
<dbReference type="PANTHER" id="PTHR11067">
    <property type="entry name" value="INOSINE TRIPHOSPHATE PYROPHOSPHATASE/HAM1 PROTEIN"/>
    <property type="match status" value="1"/>
</dbReference>
<keyword evidence="2" id="KW-0378">Hydrolase</keyword>
<evidence type="ECO:0000256" key="1">
    <source>
        <dbReference type="ARBA" id="ARBA00008023"/>
    </source>
</evidence>